<dbReference type="Proteomes" id="UP000217790">
    <property type="component" value="Unassembled WGS sequence"/>
</dbReference>
<dbReference type="InParanoid" id="A0A2H3DRT1"/>
<dbReference type="AlphaFoldDB" id="A0A2H3DRT1"/>
<protein>
    <submittedName>
        <fullName evidence="1">Uncharacterized protein</fullName>
    </submittedName>
</protein>
<name>A0A2H3DRT1_ARMGA</name>
<gene>
    <name evidence="1" type="ORF">ARMGADRAFT_660989</name>
</gene>
<reference evidence="2" key="1">
    <citation type="journal article" date="2017" name="Nat. Ecol. Evol.">
        <title>Genome expansion and lineage-specific genetic innovations in the forest pathogenic fungi Armillaria.</title>
        <authorList>
            <person name="Sipos G."/>
            <person name="Prasanna A.N."/>
            <person name="Walter M.C."/>
            <person name="O'Connor E."/>
            <person name="Balint B."/>
            <person name="Krizsan K."/>
            <person name="Kiss B."/>
            <person name="Hess J."/>
            <person name="Varga T."/>
            <person name="Slot J."/>
            <person name="Riley R."/>
            <person name="Boka B."/>
            <person name="Rigling D."/>
            <person name="Barry K."/>
            <person name="Lee J."/>
            <person name="Mihaltcheva S."/>
            <person name="LaButti K."/>
            <person name="Lipzen A."/>
            <person name="Waldron R."/>
            <person name="Moloney N.M."/>
            <person name="Sperisen C."/>
            <person name="Kredics L."/>
            <person name="Vagvoelgyi C."/>
            <person name="Patrignani A."/>
            <person name="Fitzpatrick D."/>
            <person name="Nagy I."/>
            <person name="Doyle S."/>
            <person name="Anderson J.B."/>
            <person name="Grigoriev I.V."/>
            <person name="Gueldener U."/>
            <person name="Muensterkoetter M."/>
            <person name="Nagy L.G."/>
        </authorList>
    </citation>
    <scope>NUCLEOTIDE SEQUENCE [LARGE SCALE GENOMIC DNA]</scope>
    <source>
        <strain evidence="2">Ar21-2</strain>
    </source>
</reference>
<evidence type="ECO:0000313" key="2">
    <source>
        <dbReference type="Proteomes" id="UP000217790"/>
    </source>
</evidence>
<accession>A0A2H3DRT1</accession>
<evidence type="ECO:0000313" key="1">
    <source>
        <dbReference type="EMBL" id="PBK97911.1"/>
    </source>
</evidence>
<dbReference type="EMBL" id="KZ293649">
    <property type="protein sequence ID" value="PBK97911.1"/>
    <property type="molecule type" value="Genomic_DNA"/>
</dbReference>
<organism evidence="1 2">
    <name type="scientific">Armillaria gallica</name>
    <name type="common">Bulbous honey fungus</name>
    <name type="synonym">Armillaria bulbosa</name>
    <dbReference type="NCBI Taxonomy" id="47427"/>
    <lineage>
        <taxon>Eukaryota</taxon>
        <taxon>Fungi</taxon>
        <taxon>Dikarya</taxon>
        <taxon>Basidiomycota</taxon>
        <taxon>Agaricomycotina</taxon>
        <taxon>Agaricomycetes</taxon>
        <taxon>Agaricomycetidae</taxon>
        <taxon>Agaricales</taxon>
        <taxon>Marasmiineae</taxon>
        <taxon>Physalacriaceae</taxon>
        <taxon>Armillaria</taxon>
    </lineage>
</organism>
<sequence length="130" mass="14790">MEARSNGKYCRRLWDCIYRIIPPSSRSTWTCRVRNGRPIHCESRGRHTTPLTFSLVSLTSQLEHTFTSSIPASSLQDEQSSPLPCRSISSWSACTLVSSRLLSYPLLLSWSQFFCWQVLLSLGSACIWSK</sequence>
<proteinExistence type="predicted"/>
<keyword evidence="2" id="KW-1185">Reference proteome</keyword>